<dbReference type="InterPro" id="IPR040372">
    <property type="entry name" value="YaeB-like"/>
</dbReference>
<dbReference type="EMBL" id="VRVR01000021">
    <property type="protein sequence ID" value="KAF0852690.1"/>
    <property type="molecule type" value="Genomic_DNA"/>
</dbReference>
<dbReference type="Pfam" id="PF01980">
    <property type="entry name" value="TrmO_N"/>
    <property type="match status" value="2"/>
</dbReference>
<dbReference type="InterPro" id="IPR023370">
    <property type="entry name" value="TrmO-like_N"/>
</dbReference>
<keyword evidence="1" id="KW-0949">S-adenosyl-L-methionine</keyword>
<keyword evidence="6" id="KW-1185">Reference proteome</keyword>
<dbReference type="PROSITE" id="PS51668">
    <property type="entry name" value="TSAA_2"/>
    <property type="match status" value="1"/>
</dbReference>
<dbReference type="Proteomes" id="UP000799049">
    <property type="component" value="Unassembled WGS sequence"/>
</dbReference>
<dbReference type="InterPro" id="IPR036414">
    <property type="entry name" value="YaeB_N_sf"/>
</dbReference>
<gene>
    <name evidence="5" type="ORF">ANDGO_05658</name>
</gene>
<dbReference type="GO" id="GO:0008168">
    <property type="term" value="F:methyltransferase activity"/>
    <property type="evidence" value="ECO:0007669"/>
    <property type="project" value="UniProtKB-KW"/>
</dbReference>
<dbReference type="Gene3D" id="2.40.30.70">
    <property type="entry name" value="YaeB-like"/>
    <property type="match status" value="1"/>
</dbReference>
<evidence type="ECO:0000259" key="4">
    <source>
        <dbReference type="PROSITE" id="PS51668"/>
    </source>
</evidence>
<feature type="region of interest" description="Disordered" evidence="3">
    <location>
        <begin position="70"/>
        <end position="96"/>
    </location>
</feature>
<organism evidence="5 6">
    <name type="scientific">Andalucia godoyi</name>
    <name type="common">Flagellate</name>
    <dbReference type="NCBI Taxonomy" id="505711"/>
    <lineage>
        <taxon>Eukaryota</taxon>
        <taxon>Discoba</taxon>
        <taxon>Jakobida</taxon>
        <taxon>Andalucina</taxon>
        <taxon>Andaluciidae</taxon>
        <taxon>Andalucia</taxon>
    </lineage>
</organism>
<evidence type="ECO:0000256" key="1">
    <source>
        <dbReference type="ARBA" id="ARBA00022691"/>
    </source>
</evidence>
<proteinExistence type="inferred from homology"/>
<dbReference type="PANTHER" id="PTHR12818:SF0">
    <property type="entry name" value="TRNA (ADENINE(37)-N6)-METHYLTRANSFERASE"/>
    <property type="match status" value="1"/>
</dbReference>
<keyword evidence="5" id="KW-0808">Transferase</keyword>
<evidence type="ECO:0000256" key="2">
    <source>
        <dbReference type="ARBA" id="ARBA00033753"/>
    </source>
</evidence>
<dbReference type="GO" id="GO:0032259">
    <property type="term" value="P:methylation"/>
    <property type="evidence" value="ECO:0007669"/>
    <property type="project" value="UniProtKB-KW"/>
</dbReference>
<dbReference type="OrthoDB" id="4882at2759"/>
<reference evidence="5" key="1">
    <citation type="submission" date="2019-09" db="EMBL/GenBank/DDBJ databases">
        <title>The Mitochondrial Proteome of the Jakobid, Andalucia godoyi, a Protist With the Most Gene-Rich and Bacteria-Like Mitochondrial Genome.</title>
        <authorList>
            <person name="Gray M.W."/>
            <person name="Burger G."/>
            <person name="Derelle R."/>
            <person name="Klimes V."/>
            <person name="Leger M."/>
            <person name="Sarrasin M."/>
            <person name="Vlcek C."/>
            <person name="Roger A.J."/>
            <person name="Elias M."/>
            <person name="Lang B.F."/>
        </authorList>
    </citation>
    <scope>NUCLEOTIDE SEQUENCE</scope>
    <source>
        <strain evidence="5">And28</strain>
    </source>
</reference>
<feature type="domain" description="TsaA-like" evidence="4">
    <location>
        <begin position="4"/>
        <end position="187"/>
    </location>
</feature>
<evidence type="ECO:0000313" key="6">
    <source>
        <dbReference type="Proteomes" id="UP000799049"/>
    </source>
</evidence>
<comment type="caution">
    <text evidence="5">The sequence shown here is derived from an EMBL/GenBank/DDBJ whole genome shotgun (WGS) entry which is preliminary data.</text>
</comment>
<accession>A0A8K0F2T2</accession>
<dbReference type="CDD" id="cd09281">
    <property type="entry name" value="UPF0066"/>
    <property type="match status" value="1"/>
</dbReference>
<dbReference type="SUPFAM" id="SSF118196">
    <property type="entry name" value="YaeB-like"/>
    <property type="match status" value="1"/>
</dbReference>
<sequence>MFSLFVVGFIKTPFRERNGTPRQSLLAPAVRSTLKILPQWHGISSLDGLESFSHCWVVFLFDRNTNEAKRSGSESMVQTLDPRLGEPTSAEKSYSDAPTAGLVTDTVKQPVMSIPAKVSPPRLGGKKVGLFATRTPHRPNPIGLSLARIERLDLLTGTLHLSGLDLCDGTAVLDIKPYHPQDRIESAKFPEWVLADTRTNVATEASMNELEFASWVSDDAASALSMIEFKPSVNSIVRIPKSVILKIRGWQPNSQFYSATGHRDLYALVLSVAQVLACEIRPVHVRKQRSDQTFGLWFDCFNFLFRTNADSVDVADVELWIDAKQR</sequence>
<evidence type="ECO:0000256" key="3">
    <source>
        <dbReference type="SAM" id="MobiDB-lite"/>
    </source>
</evidence>
<comment type="similarity">
    <text evidence="2">Belongs to the tRNA methyltransferase O family.</text>
</comment>
<name>A0A8K0F2T2_ANDGO</name>
<dbReference type="AlphaFoldDB" id="A0A8K0F2T2"/>
<dbReference type="PANTHER" id="PTHR12818">
    <property type="entry name" value="TRNA (ADENINE(37)-N6)-METHYLTRANSFERASE"/>
    <property type="match status" value="1"/>
</dbReference>
<keyword evidence="5" id="KW-0489">Methyltransferase</keyword>
<protein>
    <submittedName>
        <fullName evidence="5">Mitochondrial S-adenosylmethionine-dependent tRNAThr(GGU) m6t6A37 methyltransferase (Tsa/YaeB)</fullName>
    </submittedName>
</protein>
<dbReference type="InterPro" id="IPR036413">
    <property type="entry name" value="YaeB-like_sf"/>
</dbReference>
<evidence type="ECO:0000313" key="5">
    <source>
        <dbReference type="EMBL" id="KAF0852690.1"/>
    </source>
</evidence>